<organism evidence="2 3">
    <name type="scientific">Leptospira ognonensis</name>
    <dbReference type="NCBI Taxonomy" id="2484945"/>
    <lineage>
        <taxon>Bacteria</taxon>
        <taxon>Pseudomonadati</taxon>
        <taxon>Spirochaetota</taxon>
        <taxon>Spirochaetia</taxon>
        <taxon>Leptospirales</taxon>
        <taxon>Leptospiraceae</taxon>
        <taxon>Leptospira</taxon>
    </lineage>
</organism>
<dbReference type="Proteomes" id="UP000297693">
    <property type="component" value="Unassembled WGS sequence"/>
</dbReference>
<name>A0A4R9K3Q0_9LEPT</name>
<feature type="transmembrane region" description="Helical" evidence="1">
    <location>
        <begin position="122"/>
        <end position="142"/>
    </location>
</feature>
<evidence type="ECO:0000313" key="2">
    <source>
        <dbReference type="EMBL" id="TGL60046.1"/>
    </source>
</evidence>
<feature type="transmembrane region" description="Helical" evidence="1">
    <location>
        <begin position="20"/>
        <end position="40"/>
    </location>
</feature>
<evidence type="ECO:0000256" key="1">
    <source>
        <dbReference type="SAM" id="Phobius"/>
    </source>
</evidence>
<protein>
    <submittedName>
        <fullName evidence="2">Uncharacterized protein</fullName>
    </submittedName>
</protein>
<proteinExistence type="predicted"/>
<keyword evidence="1" id="KW-0812">Transmembrane</keyword>
<keyword evidence="3" id="KW-1185">Reference proteome</keyword>
<gene>
    <name evidence="2" type="ORF">EHQ58_05980</name>
</gene>
<dbReference type="AlphaFoldDB" id="A0A4R9K3Q0"/>
<feature type="transmembrane region" description="Helical" evidence="1">
    <location>
        <begin position="207"/>
        <end position="224"/>
    </location>
</feature>
<dbReference type="EMBL" id="RQGD01000022">
    <property type="protein sequence ID" value="TGL60046.1"/>
    <property type="molecule type" value="Genomic_DNA"/>
</dbReference>
<keyword evidence="1" id="KW-1133">Transmembrane helix</keyword>
<feature type="transmembrane region" description="Helical" evidence="1">
    <location>
        <begin position="279"/>
        <end position="298"/>
    </location>
</feature>
<reference evidence="2" key="1">
    <citation type="journal article" date="2019" name="PLoS Negl. Trop. Dis.">
        <title>Revisiting the worldwide diversity of Leptospira species in the environment.</title>
        <authorList>
            <person name="Vincent A.T."/>
            <person name="Schiettekatte O."/>
            <person name="Bourhy P."/>
            <person name="Veyrier F.J."/>
            <person name="Picardeau M."/>
        </authorList>
    </citation>
    <scope>NUCLEOTIDE SEQUENCE [LARGE SCALE GENOMIC DNA]</scope>
    <source>
        <strain evidence="2">201702476</strain>
    </source>
</reference>
<accession>A0A4R9K3Q0</accession>
<sequence>MLRNLYILSEGSWAIKSAEIFADLFYTLLVSAVAVSFIVIRSDIYLIPSIELAILFIIYGFFLYRNKLQKYPIALLSQLALLLLVLPIAYLQPLLIFLSVVFAFFLHWLLEKNYSFRMHLVFYLLFCFFLWDAFLTVLGYPLRIALPNSLVFPLFQNIESKSLGPLFSLPWLVGTQFEISDFRSNFEYLSTYILMGISLVAFRRPILIFYFFGWVAVFFSYSFLMAKLPFPWILNFSSIAFLLHIAPGRNFYGSFYISLISFLVLLPIALVLGKIGGQPILVLLIFFPLEALLVRVFLGK</sequence>
<feature type="transmembrane region" description="Helical" evidence="1">
    <location>
        <begin position="94"/>
        <end position="110"/>
    </location>
</feature>
<evidence type="ECO:0000313" key="3">
    <source>
        <dbReference type="Proteomes" id="UP000297693"/>
    </source>
</evidence>
<comment type="caution">
    <text evidence="2">The sequence shown here is derived from an EMBL/GenBank/DDBJ whole genome shotgun (WGS) entry which is preliminary data.</text>
</comment>
<dbReference type="OrthoDB" id="345691at2"/>
<dbReference type="RefSeq" id="WP_135622974.1">
    <property type="nucleotide sequence ID" value="NZ_RQGD01000022.1"/>
</dbReference>
<feature type="transmembrane region" description="Helical" evidence="1">
    <location>
        <begin position="46"/>
        <end position="64"/>
    </location>
</feature>
<keyword evidence="1" id="KW-0472">Membrane</keyword>
<feature type="transmembrane region" description="Helical" evidence="1">
    <location>
        <begin position="253"/>
        <end position="273"/>
    </location>
</feature>